<feature type="compositionally biased region" description="Low complexity" evidence="1">
    <location>
        <begin position="1"/>
        <end position="11"/>
    </location>
</feature>
<dbReference type="Proteomes" id="UP000275267">
    <property type="component" value="Unassembled WGS sequence"/>
</dbReference>
<feature type="compositionally biased region" description="Low complexity" evidence="1">
    <location>
        <begin position="166"/>
        <end position="184"/>
    </location>
</feature>
<protein>
    <submittedName>
        <fullName evidence="2">Mediator of RNA polymerase II transcription subunit 32</fullName>
    </submittedName>
</protein>
<sequence length="312" mass="31855">MAAEAPMAAHAPDPPAAGEEGTVGSCGVRRVRSCRVGRAGGPRAVGRREDGDHTHRARGLQAALGALPRRLLRIQATRSASFGSRPAPLAAAPGIKPIRIVRLEQMSKAVRWLIIELQHDAGGASTPGPPEVVVLLPPTPASARASRPVAAPATATRGGPAGGLDPRAGAATSARTAATPPSSGHARHGRSGSFGPEGPASRRSATPRAGDLAAAGPRRRVPEDGCGGGEQRASMAGSGWRPCTGRGAWRQRTAGSSCGARASLQQVGGRLPAAAAAELQRRRTAPHHLISAGSSFHFEPRHEGGGGWDQVR</sequence>
<dbReference type="EMBL" id="PQIB02000001">
    <property type="protein sequence ID" value="RLN39048.1"/>
    <property type="molecule type" value="Genomic_DNA"/>
</dbReference>
<organism evidence="2 3">
    <name type="scientific">Panicum miliaceum</name>
    <name type="common">Proso millet</name>
    <name type="synonym">Broomcorn millet</name>
    <dbReference type="NCBI Taxonomy" id="4540"/>
    <lineage>
        <taxon>Eukaryota</taxon>
        <taxon>Viridiplantae</taxon>
        <taxon>Streptophyta</taxon>
        <taxon>Embryophyta</taxon>
        <taxon>Tracheophyta</taxon>
        <taxon>Spermatophyta</taxon>
        <taxon>Magnoliopsida</taxon>
        <taxon>Liliopsida</taxon>
        <taxon>Poales</taxon>
        <taxon>Poaceae</taxon>
        <taxon>PACMAD clade</taxon>
        <taxon>Panicoideae</taxon>
        <taxon>Panicodae</taxon>
        <taxon>Paniceae</taxon>
        <taxon>Panicinae</taxon>
        <taxon>Panicum</taxon>
        <taxon>Panicum sect. Panicum</taxon>
    </lineage>
</organism>
<feature type="compositionally biased region" description="Low complexity" evidence="1">
    <location>
        <begin position="142"/>
        <end position="158"/>
    </location>
</feature>
<evidence type="ECO:0000256" key="1">
    <source>
        <dbReference type="SAM" id="MobiDB-lite"/>
    </source>
</evidence>
<feature type="region of interest" description="Disordered" evidence="1">
    <location>
        <begin position="290"/>
        <end position="312"/>
    </location>
</feature>
<dbReference type="AlphaFoldDB" id="A0A3L6TIU5"/>
<feature type="region of interest" description="Disordered" evidence="1">
    <location>
        <begin position="1"/>
        <end position="24"/>
    </location>
</feature>
<comment type="caution">
    <text evidence="2">The sequence shown here is derived from an EMBL/GenBank/DDBJ whole genome shotgun (WGS) entry which is preliminary data.</text>
</comment>
<accession>A0A3L6TIU5</accession>
<name>A0A3L6TIU5_PANMI</name>
<reference evidence="3" key="1">
    <citation type="journal article" date="2019" name="Nat. Commun.">
        <title>The genome of broomcorn millet.</title>
        <authorList>
            <person name="Zou C."/>
            <person name="Miki D."/>
            <person name="Li D."/>
            <person name="Tang Q."/>
            <person name="Xiao L."/>
            <person name="Rajput S."/>
            <person name="Deng P."/>
            <person name="Jia W."/>
            <person name="Huang R."/>
            <person name="Zhang M."/>
            <person name="Sun Y."/>
            <person name="Hu J."/>
            <person name="Fu X."/>
            <person name="Schnable P.S."/>
            <person name="Li F."/>
            <person name="Zhang H."/>
            <person name="Feng B."/>
            <person name="Zhu X."/>
            <person name="Liu R."/>
            <person name="Schnable J.C."/>
            <person name="Zhu J.-K."/>
            <person name="Zhang H."/>
        </authorList>
    </citation>
    <scope>NUCLEOTIDE SEQUENCE [LARGE SCALE GENOMIC DNA]</scope>
</reference>
<feature type="region of interest" description="Disordered" evidence="1">
    <location>
        <begin position="142"/>
        <end position="251"/>
    </location>
</feature>
<dbReference type="STRING" id="4540.A0A3L6TIU5"/>
<gene>
    <name evidence="2" type="ORF">C2845_PM01G40120</name>
</gene>
<proteinExistence type="predicted"/>
<evidence type="ECO:0000313" key="2">
    <source>
        <dbReference type="EMBL" id="RLN39048.1"/>
    </source>
</evidence>
<keyword evidence="3" id="KW-1185">Reference proteome</keyword>
<evidence type="ECO:0000313" key="3">
    <source>
        <dbReference type="Proteomes" id="UP000275267"/>
    </source>
</evidence>